<dbReference type="AlphaFoldDB" id="A0A017RQZ1"/>
<protein>
    <submittedName>
        <fullName evidence="4">Protein kinase</fullName>
    </submittedName>
</protein>
<reference evidence="4 5" key="1">
    <citation type="journal article" date="2014" name="Genome Announc.">
        <title>Draft Genome Sequence of Fervidicella metallireducens Strain AeBT, an Iron-Reducing Thermoanaerobe from the Great Artesian Basin.</title>
        <authorList>
            <person name="Patel B.K."/>
        </authorList>
    </citation>
    <scope>NUCLEOTIDE SEQUENCE [LARGE SCALE GENOMIC DNA]</scope>
    <source>
        <strain evidence="4 5">AeB</strain>
    </source>
</reference>
<comment type="caution">
    <text evidence="4">The sequence shown here is derived from an EMBL/GenBank/DDBJ whole genome shotgun (WGS) entry which is preliminary data.</text>
</comment>
<keyword evidence="1" id="KW-0808">Transferase</keyword>
<dbReference type="InterPro" id="IPR012893">
    <property type="entry name" value="HipA-like_C"/>
</dbReference>
<dbReference type="Proteomes" id="UP000019681">
    <property type="component" value="Unassembled WGS sequence"/>
</dbReference>
<dbReference type="OrthoDB" id="9812605at2"/>
<evidence type="ECO:0000259" key="3">
    <source>
        <dbReference type="Pfam" id="PF07804"/>
    </source>
</evidence>
<evidence type="ECO:0000256" key="1">
    <source>
        <dbReference type="ARBA" id="ARBA00022679"/>
    </source>
</evidence>
<name>A0A017RQZ1_9CLOT</name>
<feature type="domain" description="HipA-like C-terminal" evidence="3">
    <location>
        <begin position="19"/>
        <end position="194"/>
    </location>
</feature>
<accession>A0A017RQZ1</accession>
<organism evidence="4 5">
    <name type="scientific">Fervidicella metallireducens AeB</name>
    <dbReference type="NCBI Taxonomy" id="1403537"/>
    <lineage>
        <taxon>Bacteria</taxon>
        <taxon>Bacillati</taxon>
        <taxon>Bacillota</taxon>
        <taxon>Clostridia</taxon>
        <taxon>Eubacteriales</taxon>
        <taxon>Clostridiaceae</taxon>
        <taxon>Fervidicella</taxon>
    </lineage>
</organism>
<evidence type="ECO:0000313" key="4">
    <source>
        <dbReference type="EMBL" id="EYE87163.1"/>
    </source>
</evidence>
<evidence type="ECO:0000313" key="5">
    <source>
        <dbReference type="Proteomes" id="UP000019681"/>
    </source>
</evidence>
<dbReference type="EMBL" id="AZQP01000111">
    <property type="protein sequence ID" value="EYE87163.1"/>
    <property type="molecule type" value="Genomic_DNA"/>
</dbReference>
<proteinExistence type="predicted"/>
<dbReference type="RefSeq" id="WP_051515191.1">
    <property type="nucleotide sequence ID" value="NZ_AZQP01000111.1"/>
</dbReference>
<dbReference type="Gene3D" id="1.10.1070.20">
    <property type="match status" value="1"/>
</dbReference>
<dbReference type="GO" id="GO:0016301">
    <property type="term" value="F:kinase activity"/>
    <property type="evidence" value="ECO:0007669"/>
    <property type="project" value="UniProtKB-KW"/>
</dbReference>
<keyword evidence="2 4" id="KW-0418">Kinase</keyword>
<dbReference type="STRING" id="1403537.Q428_14890"/>
<gene>
    <name evidence="4" type="ORF">Q428_14890</name>
</gene>
<keyword evidence="5" id="KW-1185">Reference proteome</keyword>
<sequence>MIKDFSNWIEYEGASEGSGRSEKIWLVNPENGEVGLFKFTKSSNTTEHVSEKIASELAILIGIECMKVDLGIFNSRIGSLSYKINKDDEILIEGIQLINKYFPNYDENSLYDNVKDEYYSLDMIMKSLKDYNLQYEFLKIPIFDYLIGNTDRHHSNWAIIQKDKNVKLSPLYDNGSSLCCYINEDKIDGYLGNDKMKFESILINKSTSRIRIDKKTRKEPKHKEVLEFIKNNYYNEVIDFIQTINTNVNEKNIDILLENYVGIISDKRIKLIKKYLVEKVRIMVEIFELRGKGD</sequence>
<dbReference type="Pfam" id="PF07804">
    <property type="entry name" value="HipA_C"/>
    <property type="match status" value="1"/>
</dbReference>
<evidence type="ECO:0000256" key="2">
    <source>
        <dbReference type="ARBA" id="ARBA00022777"/>
    </source>
</evidence>